<dbReference type="InterPro" id="IPR002182">
    <property type="entry name" value="NB-ARC"/>
</dbReference>
<dbReference type="PRINTS" id="PR00364">
    <property type="entry name" value="DISEASERSIST"/>
</dbReference>
<dbReference type="EMBL" id="CAJHUC010000817">
    <property type="protein sequence ID" value="CAD7698376.1"/>
    <property type="molecule type" value="Genomic_DNA"/>
</dbReference>
<protein>
    <recommendedName>
        <fullName evidence="5">Peptidase S1 domain-containing protein</fullName>
    </recommendedName>
</protein>
<dbReference type="PANTHER" id="PTHR36766">
    <property type="entry name" value="PLANT BROAD-SPECTRUM MILDEW RESISTANCE PROTEIN RPW8"/>
    <property type="match status" value="1"/>
</dbReference>
<dbReference type="Gene3D" id="1.10.8.430">
    <property type="entry name" value="Helical domain of apoptotic protease-activating factors"/>
    <property type="match status" value="1"/>
</dbReference>
<dbReference type="Gene3D" id="3.40.50.300">
    <property type="entry name" value="P-loop containing nucleotide triphosphate hydrolases"/>
    <property type="match status" value="1"/>
</dbReference>
<dbReference type="InterPro" id="IPR018114">
    <property type="entry name" value="TRYPSIN_HIS"/>
</dbReference>
<evidence type="ECO:0000313" key="7">
    <source>
        <dbReference type="Proteomes" id="UP000708148"/>
    </source>
</evidence>
<keyword evidence="7" id="KW-1185">Reference proteome</keyword>
<dbReference type="InterPro" id="IPR042197">
    <property type="entry name" value="Apaf_helical"/>
</dbReference>
<keyword evidence="2" id="KW-0433">Leucine-rich repeat</keyword>
<dbReference type="Pfam" id="PF00089">
    <property type="entry name" value="Trypsin"/>
    <property type="match status" value="1"/>
</dbReference>
<feature type="domain" description="Peptidase S1" evidence="5">
    <location>
        <begin position="149"/>
        <end position="381"/>
    </location>
</feature>
<evidence type="ECO:0000256" key="4">
    <source>
        <dbReference type="SAM" id="MobiDB-lite"/>
    </source>
</evidence>
<dbReference type="PROSITE" id="PS50240">
    <property type="entry name" value="TRYPSIN_DOM"/>
    <property type="match status" value="1"/>
</dbReference>
<dbReference type="PANTHER" id="PTHR36766:SF30">
    <property type="entry name" value="TIR-NBS TYPE DISEASE RESISTANCE PROTEIN-RELATED"/>
    <property type="match status" value="1"/>
</dbReference>
<dbReference type="GO" id="GO:0006508">
    <property type="term" value="P:proteolysis"/>
    <property type="evidence" value="ECO:0007669"/>
    <property type="project" value="InterPro"/>
</dbReference>
<dbReference type="InterPro" id="IPR006553">
    <property type="entry name" value="Leu-rich_rpt_Cys-con_subtyp"/>
</dbReference>
<dbReference type="CDD" id="cd00190">
    <property type="entry name" value="Tryp_SPc"/>
    <property type="match status" value="1"/>
</dbReference>
<dbReference type="InterPro" id="IPR032675">
    <property type="entry name" value="LRR_dom_sf"/>
</dbReference>
<dbReference type="SUPFAM" id="SSF52540">
    <property type="entry name" value="P-loop containing nucleoside triphosphate hydrolases"/>
    <property type="match status" value="1"/>
</dbReference>
<dbReference type="SUPFAM" id="SSF50494">
    <property type="entry name" value="Trypsin-like serine proteases"/>
    <property type="match status" value="1"/>
</dbReference>
<gene>
    <name evidence="6" type="ORF">OSTQU699_LOCUS3737</name>
</gene>
<evidence type="ECO:0000256" key="3">
    <source>
        <dbReference type="ARBA" id="ARBA00022737"/>
    </source>
</evidence>
<dbReference type="GO" id="GO:0043531">
    <property type="term" value="F:ADP binding"/>
    <property type="evidence" value="ECO:0007669"/>
    <property type="project" value="InterPro"/>
</dbReference>
<dbReference type="Gene3D" id="3.80.10.10">
    <property type="entry name" value="Ribonuclease Inhibitor"/>
    <property type="match status" value="4"/>
</dbReference>
<dbReference type="Pfam" id="PF00931">
    <property type="entry name" value="NB-ARC"/>
    <property type="match status" value="1"/>
</dbReference>
<dbReference type="Gene3D" id="2.40.10.10">
    <property type="entry name" value="Trypsin-like serine proteases"/>
    <property type="match status" value="1"/>
</dbReference>
<feature type="region of interest" description="Disordered" evidence="4">
    <location>
        <begin position="53"/>
        <end position="72"/>
    </location>
</feature>
<dbReference type="GO" id="GO:0006952">
    <property type="term" value="P:defense response"/>
    <property type="evidence" value="ECO:0007669"/>
    <property type="project" value="UniProtKB-KW"/>
</dbReference>
<dbReference type="Pfam" id="PF00560">
    <property type="entry name" value="LRR_1"/>
    <property type="match status" value="1"/>
</dbReference>
<dbReference type="GO" id="GO:0004252">
    <property type="term" value="F:serine-type endopeptidase activity"/>
    <property type="evidence" value="ECO:0007669"/>
    <property type="project" value="InterPro"/>
</dbReference>
<dbReference type="InterPro" id="IPR043504">
    <property type="entry name" value="Peptidase_S1_PA_chymotrypsin"/>
</dbReference>
<dbReference type="InterPro" id="IPR001254">
    <property type="entry name" value="Trypsin_dom"/>
</dbReference>
<dbReference type="InterPro" id="IPR009003">
    <property type="entry name" value="Peptidase_S1_PA"/>
</dbReference>
<dbReference type="InterPro" id="IPR027417">
    <property type="entry name" value="P-loop_NTPase"/>
</dbReference>
<comment type="caution">
    <text evidence="6">The sequence shown here is derived from an EMBL/GenBank/DDBJ whole genome shotgun (WGS) entry which is preliminary data.</text>
</comment>
<dbReference type="GO" id="GO:0005930">
    <property type="term" value="C:axoneme"/>
    <property type="evidence" value="ECO:0007669"/>
    <property type="project" value="UniProtKB-SubCell"/>
</dbReference>
<dbReference type="Pfam" id="PF23598">
    <property type="entry name" value="LRR_14"/>
    <property type="match status" value="1"/>
</dbReference>
<dbReference type="OrthoDB" id="540763at2759"/>
<dbReference type="InterPro" id="IPR001611">
    <property type="entry name" value="Leu-rich_rpt"/>
</dbReference>
<dbReference type="SMART" id="SM00369">
    <property type="entry name" value="LRR_TYP"/>
    <property type="match status" value="6"/>
</dbReference>
<dbReference type="Proteomes" id="UP000708148">
    <property type="component" value="Unassembled WGS sequence"/>
</dbReference>
<keyword evidence="3" id="KW-0677">Repeat</keyword>
<evidence type="ECO:0000256" key="2">
    <source>
        <dbReference type="ARBA" id="ARBA00022614"/>
    </source>
</evidence>
<dbReference type="SUPFAM" id="SSF52058">
    <property type="entry name" value="L domain-like"/>
    <property type="match status" value="2"/>
</dbReference>
<organism evidence="6 7">
    <name type="scientific">Ostreobium quekettii</name>
    <dbReference type="NCBI Taxonomy" id="121088"/>
    <lineage>
        <taxon>Eukaryota</taxon>
        <taxon>Viridiplantae</taxon>
        <taxon>Chlorophyta</taxon>
        <taxon>core chlorophytes</taxon>
        <taxon>Ulvophyceae</taxon>
        <taxon>TCBD clade</taxon>
        <taxon>Bryopsidales</taxon>
        <taxon>Ostreobineae</taxon>
        <taxon>Ostreobiaceae</taxon>
        <taxon>Ostreobium</taxon>
    </lineage>
</organism>
<dbReference type="SUPFAM" id="SSF52047">
    <property type="entry name" value="RNI-like"/>
    <property type="match status" value="1"/>
</dbReference>
<dbReference type="SMART" id="SM00367">
    <property type="entry name" value="LRR_CC"/>
    <property type="match status" value="3"/>
</dbReference>
<dbReference type="InterPro" id="IPR055414">
    <property type="entry name" value="LRR_R13L4/SHOC2-like"/>
</dbReference>
<name>A0A8S1IUA4_9CHLO</name>
<sequence>MRRWCAGEGGLHAPSCLLPRTDQVHPYPTTKSQSGNLVRRADVVMGLRGGSGRACGGEKGYSGKAPGTSPKNLHDVRMLRTRQKTQTGVLHALLLLALLSMDGSVGEQRQDLTPLQCDTEGLQRSSEDACSAVIEESFKNESTGVGPFIKGGKTAELERFPYFVRLLKQASLEHACGGILIDAWHVLTAAHCQNSTGNNPLAYVGRMQEFVGVKTMILHPKWNGIVADGHDIALARLLRSVENVKFPVLSPPKTKYIHGTVVSALGWNESMDWWNPRAIDIADTLWVVDHDRCYGDVKKDLKPGMICAYSWKMRPCPGDSGGPLLIAHDDAGSIMNGNPQGDIVIGIVSFGSVICDTKIEHLSTAYTDVSEYALWIQEVKNSWNPEVFWLGGAVAIVAIVCTCYKCQDNPTQPDVPAHCGNRPLQRSVLVRQTTQDSLRGVAELFRDSYMGVAALQELPAQVLEPVSIGVARAMLSRRQKRMPNHFVTVSGKVQAIMDLLRLPATTTVALSGMGGVGKSTLAMAVYNETIRSPELGEAVWLRIGRAPKCPRSLLVEIWNKLGGQEQDLYGEVDDILEMIQNALEHRCLLLVLDDVWDAAHVEKLMVISNTQSRVLMTSRRTSLAKQVDINAKTFNVEVLDAKASHELFCRFAFGAAQVPSSKQSSAHIVDEMVQLCGQLPLALRIIGRMAAGFQTEHEWRHALKKLKQSQERAGEMESVLSTLKVSYDDLDKDHKLMICCLVCYPEGCHVKLTDLVEHWMALQQRDFGEGFEGNNLSHDAVAVLYNLRDRSLLHVEDKEGEQWRDAVCHMHGLVREMGIIAAKGDLPDMHNIALSLPISTDERDHAQCTHSLILREYLMPTLPPLLLTWVHLKVLDLSGSRLETLCGGVQDLAMLEVLRLDRCSLKTLPDEVTNLRQLGVLSLRGCWLLTCLPVHLGSLSRLHSLYLQDCWALEYLPQTLTQLQDLHNFDLAHCRQLLSLPTGLQCLSNIEFLSLGGCSRLEMSLGMQNDPLRREYSLIDAIVSMNYLQWLDLHGLDNLKHIPDALGHHLARLRQLDLSGCSSLEAIPRCIGRVTNIRTLNLASCSRLANIPEAIEGLVQLQHLDFSHCSNLKHLPKGIGCLTQLRRLDLNGCSQLQDIPESIQSLSQINSLNLSGCCCLSSLPAALAALVHLRFLSLSGCLELTEVPLAIWSLKQLRHLDLSGCRFSAPTPGSASNEEIPDAIGGLGHLGTLILNGCTTLTQLPTSIGSLTHLRTFLLTGCTKLERIPKEVGLLSRLKTLDLSGCSRLKALPEVGAGSWQHLQTLDLSGCSSLASLPPVMSFEQLRGLFLSECTSLSSLPDSLASLRHLRIVDLRGCSNLKALPGDATWLSQLQRLDIDGCCELEKKFGQNDRPGKGYRTFTRVLTLKQYFVRAFTRPIPKSRYQTPCRVDRLREWRDAFGRKGKKGKGVLLQRSPPVRTQQHYAQLQRSTVLPQDTFQEWLEAIGVKPRRANAATPTLQQSPPLRSRK</sequence>
<accession>A0A8S1IUA4</accession>
<reference evidence="6" key="1">
    <citation type="submission" date="2020-12" db="EMBL/GenBank/DDBJ databases">
        <authorList>
            <person name="Iha C."/>
        </authorList>
    </citation>
    <scope>NUCLEOTIDE SEQUENCE</scope>
</reference>
<proteinExistence type="predicted"/>
<evidence type="ECO:0000256" key="1">
    <source>
        <dbReference type="ARBA" id="ARBA00004430"/>
    </source>
</evidence>
<dbReference type="PROSITE" id="PS00134">
    <property type="entry name" value="TRYPSIN_HIS"/>
    <property type="match status" value="1"/>
</dbReference>
<dbReference type="InterPro" id="IPR003591">
    <property type="entry name" value="Leu-rich_rpt_typical-subtyp"/>
</dbReference>
<evidence type="ECO:0000259" key="5">
    <source>
        <dbReference type="PROSITE" id="PS50240"/>
    </source>
</evidence>
<comment type="subcellular location">
    <subcellularLocation>
        <location evidence="1">Cytoplasm</location>
        <location evidence="1">Cytoskeleton</location>
        <location evidence="1">Cilium axoneme</location>
    </subcellularLocation>
</comment>
<dbReference type="SMART" id="SM00020">
    <property type="entry name" value="Tryp_SPc"/>
    <property type="match status" value="1"/>
</dbReference>
<evidence type="ECO:0000313" key="6">
    <source>
        <dbReference type="EMBL" id="CAD7698376.1"/>
    </source>
</evidence>